<evidence type="ECO:0000259" key="10">
    <source>
        <dbReference type="Pfam" id="PF08501"/>
    </source>
</evidence>
<feature type="active site" description="Proton acceptor" evidence="8">
    <location>
        <position position="67"/>
    </location>
</feature>
<comment type="catalytic activity">
    <reaction evidence="7 8">
        <text>shikimate + NADP(+) = 3-dehydroshikimate + NADPH + H(+)</text>
        <dbReference type="Rhea" id="RHEA:17737"/>
        <dbReference type="ChEBI" id="CHEBI:15378"/>
        <dbReference type="ChEBI" id="CHEBI:16630"/>
        <dbReference type="ChEBI" id="CHEBI:36208"/>
        <dbReference type="ChEBI" id="CHEBI:57783"/>
        <dbReference type="ChEBI" id="CHEBI:58349"/>
        <dbReference type="EC" id="1.1.1.25"/>
    </reaction>
</comment>
<comment type="similarity">
    <text evidence="8">Belongs to the shikimate dehydrogenase family.</text>
</comment>
<dbReference type="AlphaFoldDB" id="A0A369CM58"/>
<comment type="pathway">
    <text evidence="1 8">Metabolic intermediate biosynthesis; chorismate biosynthesis; chorismate from D-erythrose 4-phosphate and phosphoenolpyruvate: step 4/7.</text>
</comment>
<keyword evidence="3 8" id="KW-0028">Amino-acid biosynthesis</keyword>
<comment type="caution">
    <text evidence="12">The sequence shown here is derived from an EMBL/GenBank/DDBJ whole genome shotgun (WGS) entry which is preliminary data.</text>
</comment>
<evidence type="ECO:0000256" key="6">
    <source>
        <dbReference type="ARBA" id="ARBA00023141"/>
    </source>
</evidence>
<feature type="binding site" evidence="8">
    <location>
        <begin position="129"/>
        <end position="133"/>
    </location>
    <ligand>
        <name>NADP(+)</name>
        <dbReference type="ChEBI" id="CHEBI:58349"/>
    </ligand>
</feature>
<name>A0A369CM58_9GAMM</name>
<feature type="binding site" evidence="8">
    <location>
        <position position="218"/>
    </location>
    <ligand>
        <name>NADP(+)</name>
        <dbReference type="ChEBI" id="CHEBI:58349"/>
    </ligand>
</feature>
<evidence type="ECO:0000313" key="13">
    <source>
        <dbReference type="Proteomes" id="UP000252707"/>
    </source>
</evidence>
<dbReference type="NCBIfam" id="TIGR00507">
    <property type="entry name" value="aroE"/>
    <property type="match status" value="1"/>
</dbReference>
<dbReference type="EC" id="1.1.1.25" evidence="2 8"/>
<dbReference type="Pfam" id="PF18317">
    <property type="entry name" value="SDH_C"/>
    <property type="match status" value="1"/>
</dbReference>
<keyword evidence="6 8" id="KW-0057">Aromatic amino acid biosynthesis</keyword>
<evidence type="ECO:0000259" key="11">
    <source>
        <dbReference type="Pfam" id="PF18317"/>
    </source>
</evidence>
<evidence type="ECO:0000256" key="3">
    <source>
        <dbReference type="ARBA" id="ARBA00022605"/>
    </source>
</evidence>
<dbReference type="GO" id="GO:0050661">
    <property type="term" value="F:NADP binding"/>
    <property type="evidence" value="ECO:0007669"/>
    <property type="project" value="InterPro"/>
</dbReference>
<keyword evidence="5 8" id="KW-0560">Oxidoreductase</keyword>
<dbReference type="FunFam" id="3.40.50.10860:FF:000006">
    <property type="entry name" value="Shikimate dehydrogenase (NADP(+))"/>
    <property type="match status" value="1"/>
</dbReference>
<comment type="subunit">
    <text evidence="8">Homodimer.</text>
</comment>
<dbReference type="PANTHER" id="PTHR21089">
    <property type="entry name" value="SHIKIMATE DEHYDROGENASE"/>
    <property type="match status" value="1"/>
</dbReference>
<feature type="binding site" evidence="8">
    <location>
        <position position="249"/>
    </location>
    <ligand>
        <name>shikimate</name>
        <dbReference type="ChEBI" id="CHEBI:36208"/>
    </ligand>
</feature>
<dbReference type="InterPro" id="IPR046346">
    <property type="entry name" value="Aminoacid_DH-like_N_sf"/>
</dbReference>
<dbReference type="Gene3D" id="3.40.50.720">
    <property type="entry name" value="NAD(P)-binding Rossmann-like Domain"/>
    <property type="match status" value="1"/>
</dbReference>
<dbReference type="InterPro" id="IPR011342">
    <property type="entry name" value="Shikimate_DH"/>
</dbReference>
<accession>A0A369CM58</accession>
<comment type="function">
    <text evidence="8">Involved in the biosynthesis of the chorismate, which leads to the biosynthesis of aromatic amino acids. Catalyzes the reversible NADPH linked reduction of 3-dehydroshikimate (DHSA) to yield shikimate (SA).</text>
</comment>
<feature type="binding site" evidence="8">
    <location>
        <begin position="153"/>
        <end position="158"/>
    </location>
    <ligand>
        <name>NADP(+)</name>
        <dbReference type="ChEBI" id="CHEBI:58349"/>
    </ligand>
</feature>
<dbReference type="RefSeq" id="WP_114277840.1">
    <property type="nucleotide sequence ID" value="NZ_QPJY01000001.1"/>
</dbReference>
<dbReference type="InterPro" id="IPR041121">
    <property type="entry name" value="SDH_C"/>
</dbReference>
<evidence type="ECO:0000256" key="1">
    <source>
        <dbReference type="ARBA" id="ARBA00004871"/>
    </source>
</evidence>
<evidence type="ECO:0000256" key="7">
    <source>
        <dbReference type="ARBA" id="ARBA00049442"/>
    </source>
</evidence>
<dbReference type="Gene3D" id="3.40.50.10860">
    <property type="entry name" value="Leucine Dehydrogenase, chain A, domain 1"/>
    <property type="match status" value="1"/>
</dbReference>
<dbReference type="Pfam" id="PF01488">
    <property type="entry name" value="Shikimate_DH"/>
    <property type="match status" value="1"/>
</dbReference>
<dbReference type="NCBIfam" id="NF001310">
    <property type="entry name" value="PRK00258.1-2"/>
    <property type="match status" value="1"/>
</dbReference>
<dbReference type="InterPro" id="IPR022893">
    <property type="entry name" value="Shikimate_DH_fam"/>
</dbReference>
<organism evidence="12 13">
    <name type="scientific">Thioalbus denitrificans</name>
    <dbReference type="NCBI Taxonomy" id="547122"/>
    <lineage>
        <taxon>Bacteria</taxon>
        <taxon>Pseudomonadati</taxon>
        <taxon>Pseudomonadota</taxon>
        <taxon>Gammaproteobacteria</taxon>
        <taxon>Chromatiales</taxon>
        <taxon>Ectothiorhodospiraceae</taxon>
        <taxon>Thioalbus</taxon>
    </lineage>
</organism>
<comment type="caution">
    <text evidence="8">Lacks conserved residue(s) required for the propagation of feature annotation.</text>
</comment>
<feature type="binding site" evidence="8">
    <location>
        <position position="88"/>
    </location>
    <ligand>
        <name>shikimate</name>
        <dbReference type="ChEBI" id="CHEBI:36208"/>
    </ligand>
</feature>
<dbReference type="GO" id="GO:0005829">
    <property type="term" value="C:cytosol"/>
    <property type="evidence" value="ECO:0007669"/>
    <property type="project" value="TreeGrafter"/>
</dbReference>
<protein>
    <recommendedName>
        <fullName evidence="2 8">Shikimate dehydrogenase (NADP(+))</fullName>
        <shortName evidence="8">SDH</shortName>
        <ecNumber evidence="2 8">1.1.1.25</ecNumber>
    </recommendedName>
</protein>
<evidence type="ECO:0000313" key="12">
    <source>
        <dbReference type="EMBL" id="RCX32944.1"/>
    </source>
</evidence>
<keyword evidence="13" id="KW-1185">Reference proteome</keyword>
<proteinExistence type="inferred from homology"/>
<dbReference type="CDD" id="cd01065">
    <property type="entry name" value="NAD_bind_Shikimate_DH"/>
    <property type="match status" value="1"/>
</dbReference>
<sequence>MPVDRYGVMGNPIAHSKSPRIHAAFAEQTGQALTYEAILVPLGGFQDALESFAAEGGRGLNITVPFKQEAWEAVDSRSPRAERARAVNTIVLGGEGRRYGDNTDGVGLVRDLTVNHGAAVAGRRLLLLGAGGAARGVLGPLLEEKPAALVIANRTARRAEELAADHSDLGPVSGGGFDVLAEEECFDLVINATAASLQGQVPPLPGRCLAPGAWCYDLMYAAEPTAFLTWAAAHGAERVIDGLGMLVEQAAESFALWRGVRPDTAPVIRMLRGG</sequence>
<dbReference type="EMBL" id="QPJY01000001">
    <property type="protein sequence ID" value="RCX32944.1"/>
    <property type="molecule type" value="Genomic_DNA"/>
</dbReference>
<dbReference type="FunFam" id="3.40.50.720:FF:000104">
    <property type="entry name" value="Shikimate dehydrogenase (NADP(+))"/>
    <property type="match status" value="1"/>
</dbReference>
<dbReference type="InterPro" id="IPR013708">
    <property type="entry name" value="Shikimate_DH-bd_N"/>
</dbReference>
<keyword evidence="4 8" id="KW-0521">NADP</keyword>
<feature type="domain" description="SDH C-terminal" evidence="11">
    <location>
        <begin position="242"/>
        <end position="269"/>
    </location>
</feature>
<evidence type="ECO:0000256" key="5">
    <source>
        <dbReference type="ARBA" id="ARBA00023002"/>
    </source>
</evidence>
<feature type="domain" description="Quinate/shikimate 5-dehydrogenase/glutamyl-tRNA reductase" evidence="9">
    <location>
        <begin position="120"/>
        <end position="195"/>
    </location>
</feature>
<feature type="binding site" evidence="8">
    <location>
        <position position="104"/>
    </location>
    <ligand>
        <name>shikimate</name>
        <dbReference type="ChEBI" id="CHEBI:36208"/>
    </ligand>
</feature>
<dbReference type="SUPFAM" id="SSF51735">
    <property type="entry name" value="NAD(P)-binding Rossmann-fold domains"/>
    <property type="match status" value="1"/>
</dbReference>
<dbReference type="Proteomes" id="UP000252707">
    <property type="component" value="Unassembled WGS sequence"/>
</dbReference>
<evidence type="ECO:0000256" key="2">
    <source>
        <dbReference type="ARBA" id="ARBA00012962"/>
    </source>
</evidence>
<dbReference type="GO" id="GO:0009423">
    <property type="term" value="P:chorismate biosynthetic process"/>
    <property type="evidence" value="ECO:0007669"/>
    <property type="project" value="UniProtKB-UniRule"/>
</dbReference>
<dbReference type="OrthoDB" id="9776868at2"/>
<evidence type="ECO:0000256" key="4">
    <source>
        <dbReference type="ARBA" id="ARBA00022857"/>
    </source>
</evidence>
<feature type="binding site" evidence="8">
    <location>
        <position position="242"/>
    </location>
    <ligand>
        <name>NADP(+)</name>
        <dbReference type="ChEBI" id="CHEBI:58349"/>
    </ligand>
</feature>
<dbReference type="InterPro" id="IPR006151">
    <property type="entry name" value="Shikm_DH/Glu-tRNA_Rdtase"/>
</dbReference>
<reference evidence="12 13" key="1">
    <citation type="submission" date="2018-07" db="EMBL/GenBank/DDBJ databases">
        <title>Genomic Encyclopedia of Type Strains, Phase IV (KMG-IV): sequencing the most valuable type-strain genomes for metagenomic binning, comparative biology and taxonomic classification.</title>
        <authorList>
            <person name="Goeker M."/>
        </authorList>
    </citation>
    <scope>NUCLEOTIDE SEQUENCE [LARGE SCALE GENOMIC DNA]</scope>
    <source>
        <strain evidence="12 13">DSM 26407</strain>
    </source>
</reference>
<feature type="binding site" evidence="8">
    <location>
        <position position="220"/>
    </location>
    <ligand>
        <name>shikimate</name>
        <dbReference type="ChEBI" id="CHEBI:36208"/>
    </ligand>
</feature>
<evidence type="ECO:0000259" key="9">
    <source>
        <dbReference type="Pfam" id="PF01488"/>
    </source>
</evidence>
<dbReference type="Pfam" id="PF08501">
    <property type="entry name" value="Shikimate_dh_N"/>
    <property type="match status" value="1"/>
</dbReference>
<dbReference type="HAMAP" id="MF_00222">
    <property type="entry name" value="Shikimate_DH_AroE"/>
    <property type="match status" value="1"/>
</dbReference>
<dbReference type="GO" id="GO:0004764">
    <property type="term" value="F:shikimate 3-dehydrogenase (NADP+) activity"/>
    <property type="evidence" value="ECO:0007669"/>
    <property type="project" value="UniProtKB-UniRule"/>
</dbReference>
<feature type="binding site" evidence="8">
    <location>
        <position position="63"/>
    </location>
    <ligand>
        <name>shikimate</name>
        <dbReference type="ChEBI" id="CHEBI:36208"/>
    </ligand>
</feature>
<feature type="binding site" evidence="8">
    <location>
        <begin position="16"/>
        <end position="18"/>
    </location>
    <ligand>
        <name>shikimate</name>
        <dbReference type="ChEBI" id="CHEBI:36208"/>
    </ligand>
</feature>
<dbReference type="GO" id="GO:0008652">
    <property type="term" value="P:amino acid biosynthetic process"/>
    <property type="evidence" value="ECO:0007669"/>
    <property type="project" value="UniProtKB-KW"/>
</dbReference>
<gene>
    <name evidence="8" type="primary">aroE</name>
    <name evidence="12" type="ORF">DFQ59_101242</name>
</gene>
<dbReference type="InterPro" id="IPR036291">
    <property type="entry name" value="NAD(P)-bd_dom_sf"/>
</dbReference>
<feature type="domain" description="Shikimate dehydrogenase substrate binding N-terminal" evidence="10">
    <location>
        <begin position="8"/>
        <end position="90"/>
    </location>
</feature>
<dbReference type="GO" id="GO:0009073">
    <property type="term" value="P:aromatic amino acid family biosynthetic process"/>
    <property type="evidence" value="ECO:0007669"/>
    <property type="project" value="UniProtKB-KW"/>
</dbReference>
<dbReference type="PANTHER" id="PTHR21089:SF1">
    <property type="entry name" value="BIFUNCTIONAL 3-DEHYDROQUINATE DEHYDRATASE_SHIKIMATE DEHYDROGENASE, CHLOROPLASTIC"/>
    <property type="match status" value="1"/>
</dbReference>
<evidence type="ECO:0000256" key="8">
    <source>
        <dbReference type="HAMAP-Rule" id="MF_00222"/>
    </source>
</evidence>
<dbReference type="SUPFAM" id="SSF53223">
    <property type="entry name" value="Aminoacid dehydrogenase-like, N-terminal domain"/>
    <property type="match status" value="1"/>
</dbReference>
<dbReference type="GO" id="GO:0019632">
    <property type="term" value="P:shikimate metabolic process"/>
    <property type="evidence" value="ECO:0007669"/>
    <property type="project" value="InterPro"/>
</dbReference>
<dbReference type="UniPathway" id="UPA00053">
    <property type="reaction ID" value="UER00087"/>
</dbReference>